<dbReference type="EMBL" id="BTSY01000001">
    <property type="protein sequence ID" value="GMT08953.1"/>
    <property type="molecule type" value="Genomic_DNA"/>
</dbReference>
<proteinExistence type="predicted"/>
<dbReference type="AlphaFoldDB" id="A0AAV5URV1"/>
<organism evidence="1 2">
    <name type="scientific">Pristionchus fissidentatus</name>
    <dbReference type="NCBI Taxonomy" id="1538716"/>
    <lineage>
        <taxon>Eukaryota</taxon>
        <taxon>Metazoa</taxon>
        <taxon>Ecdysozoa</taxon>
        <taxon>Nematoda</taxon>
        <taxon>Chromadorea</taxon>
        <taxon>Rhabditida</taxon>
        <taxon>Rhabditina</taxon>
        <taxon>Diplogasteromorpha</taxon>
        <taxon>Diplogasteroidea</taxon>
        <taxon>Neodiplogasteridae</taxon>
        <taxon>Pristionchus</taxon>
    </lineage>
</organism>
<protein>
    <submittedName>
        <fullName evidence="1">Uncharacterized protein</fullName>
    </submittedName>
</protein>
<accession>A0AAV5URV1</accession>
<keyword evidence="2" id="KW-1185">Reference proteome</keyword>
<feature type="non-terminal residue" evidence="1">
    <location>
        <position position="73"/>
    </location>
</feature>
<evidence type="ECO:0000313" key="2">
    <source>
        <dbReference type="Proteomes" id="UP001432322"/>
    </source>
</evidence>
<evidence type="ECO:0000313" key="1">
    <source>
        <dbReference type="EMBL" id="GMT08953.1"/>
    </source>
</evidence>
<dbReference type="Proteomes" id="UP001432322">
    <property type="component" value="Unassembled WGS sequence"/>
</dbReference>
<comment type="caution">
    <text evidence="1">The sequence shown here is derived from an EMBL/GenBank/DDBJ whole genome shotgun (WGS) entry which is preliminary data.</text>
</comment>
<gene>
    <name evidence="1" type="ORF">PFISCL1PPCAC_250</name>
</gene>
<feature type="non-terminal residue" evidence="1">
    <location>
        <position position="1"/>
    </location>
</feature>
<name>A0AAV5URV1_9BILA</name>
<reference evidence="1" key="1">
    <citation type="submission" date="2023-10" db="EMBL/GenBank/DDBJ databases">
        <title>Genome assembly of Pristionchus species.</title>
        <authorList>
            <person name="Yoshida K."/>
            <person name="Sommer R.J."/>
        </authorList>
    </citation>
    <scope>NUCLEOTIDE SEQUENCE</scope>
    <source>
        <strain evidence="1">RS5133</strain>
    </source>
</reference>
<sequence length="73" mass="8213">DVACSDAFGDVCYIQTSNGTVEKLPFLKIINSRQIINASASFIENSFEVKVHDDFLISLRNTSLRIDHHESNK</sequence>